<dbReference type="InterPro" id="IPR036259">
    <property type="entry name" value="MFS_trans_sf"/>
</dbReference>
<feature type="transmembrane region" description="Helical" evidence="4">
    <location>
        <begin position="118"/>
        <end position="136"/>
    </location>
</feature>
<dbReference type="Pfam" id="PF07690">
    <property type="entry name" value="MFS_1"/>
    <property type="match status" value="1"/>
</dbReference>
<dbReference type="InterPro" id="IPR020846">
    <property type="entry name" value="MFS_dom"/>
</dbReference>
<feature type="transmembrane region" description="Helical" evidence="4">
    <location>
        <begin position="58"/>
        <end position="76"/>
    </location>
</feature>
<evidence type="ECO:0000259" key="5">
    <source>
        <dbReference type="PROSITE" id="PS50850"/>
    </source>
</evidence>
<dbReference type="SUPFAM" id="SSF103473">
    <property type="entry name" value="MFS general substrate transporter"/>
    <property type="match status" value="1"/>
</dbReference>
<keyword evidence="1 4" id="KW-0812">Transmembrane</keyword>
<reference evidence="6 7" key="1">
    <citation type="submission" date="2023-07" db="EMBL/GenBank/DDBJ databases">
        <title>Genomic Encyclopedia of Type Strains, Phase IV (KMG-IV): sequencing the most valuable type-strain genomes for metagenomic binning, comparative biology and taxonomic classification.</title>
        <authorList>
            <person name="Goeker M."/>
        </authorList>
    </citation>
    <scope>NUCLEOTIDE SEQUENCE [LARGE SCALE GENOMIC DNA]</scope>
    <source>
        <strain evidence="6 7">DSM 1112</strain>
    </source>
</reference>
<feature type="transmembrane region" description="Helical" evidence="4">
    <location>
        <begin position="261"/>
        <end position="280"/>
    </location>
</feature>
<feature type="transmembrane region" description="Helical" evidence="4">
    <location>
        <begin position="88"/>
        <end position="112"/>
    </location>
</feature>
<evidence type="ECO:0000256" key="1">
    <source>
        <dbReference type="ARBA" id="ARBA00022692"/>
    </source>
</evidence>
<dbReference type="Gene3D" id="1.20.1250.20">
    <property type="entry name" value="MFS general substrate transporter like domains"/>
    <property type="match status" value="1"/>
</dbReference>
<evidence type="ECO:0000256" key="2">
    <source>
        <dbReference type="ARBA" id="ARBA00022989"/>
    </source>
</evidence>
<keyword evidence="7" id="KW-1185">Reference proteome</keyword>
<dbReference type="EMBL" id="JAUSVF010000001">
    <property type="protein sequence ID" value="MDQ0319714.1"/>
    <property type="molecule type" value="Genomic_DNA"/>
</dbReference>
<proteinExistence type="predicted"/>
<feature type="transmembrane region" description="Helical" evidence="4">
    <location>
        <begin position="349"/>
        <end position="372"/>
    </location>
</feature>
<dbReference type="Proteomes" id="UP001230207">
    <property type="component" value="Unassembled WGS sequence"/>
</dbReference>
<evidence type="ECO:0000313" key="6">
    <source>
        <dbReference type="EMBL" id="MDQ0319714.1"/>
    </source>
</evidence>
<feature type="transmembrane region" description="Helical" evidence="4">
    <location>
        <begin position="384"/>
        <end position="402"/>
    </location>
</feature>
<dbReference type="PROSITE" id="PS50850">
    <property type="entry name" value="MFS"/>
    <property type="match status" value="1"/>
</dbReference>
<dbReference type="RefSeq" id="WP_307228827.1">
    <property type="nucleotide sequence ID" value="NZ_JAUSVF010000001.1"/>
</dbReference>
<organism evidence="6 7">
    <name type="scientific">Pararhizobium capsulatum DSM 1112</name>
    <dbReference type="NCBI Taxonomy" id="1121113"/>
    <lineage>
        <taxon>Bacteria</taxon>
        <taxon>Pseudomonadati</taxon>
        <taxon>Pseudomonadota</taxon>
        <taxon>Alphaproteobacteria</taxon>
        <taxon>Hyphomicrobiales</taxon>
        <taxon>Rhizobiaceae</taxon>
        <taxon>Rhizobium/Agrobacterium group</taxon>
        <taxon>Pararhizobium</taxon>
    </lineage>
</organism>
<protein>
    <submittedName>
        <fullName evidence="6">MFS family permease</fullName>
    </submittedName>
</protein>
<feature type="transmembrane region" description="Helical" evidence="4">
    <location>
        <begin position="228"/>
        <end position="249"/>
    </location>
</feature>
<accession>A0ABU0BN90</accession>
<evidence type="ECO:0000256" key="3">
    <source>
        <dbReference type="ARBA" id="ARBA00023136"/>
    </source>
</evidence>
<dbReference type="InterPro" id="IPR011701">
    <property type="entry name" value="MFS"/>
</dbReference>
<sequence length="413" mass="43995">MSAVSSSTTPASVDRATMPWLIIVSGSIVAMLTFGPRSAMGFFQLPMLADTGWDRTTFGLAMALQNLCWGLGQPFFGAIADKYGTWRVLAMSGILYACGLVMMAFATAPIWLHIGGGVLVGLAVGSGSFGIILSAFARNVTPQQRSMAFGIGTAAGSAGMFLFAPLSQALISTYGWQDSLVYLGVLMLLVPLVAIPLRGNASSGSQKEVQYKQSIGEALKEALSHKSYLLLVSGFFVCGYQVAFITAHFPAYIGDIGIDARYAVIALALIGFFNIIGSLSSGVISQKYSKPYFLSLIYIGRSIAVAAFLLLPQSPLSVIIFAIVMGLLWLSTVPPTNALVAIMFGTRHLGLLGGIVFLSHQIGSFLGVWMGGYLYDHFGSYDPVWWLGVALGIFAAIVHWPIQEKAVVRPAMA</sequence>
<keyword evidence="2 4" id="KW-1133">Transmembrane helix</keyword>
<dbReference type="InterPro" id="IPR050327">
    <property type="entry name" value="Proton-linked_MCT"/>
</dbReference>
<name>A0ABU0BN90_9HYPH</name>
<dbReference type="CDD" id="cd17355">
    <property type="entry name" value="MFS_YcxA_like"/>
    <property type="match status" value="1"/>
</dbReference>
<comment type="caution">
    <text evidence="6">The sequence shown here is derived from an EMBL/GenBank/DDBJ whole genome shotgun (WGS) entry which is preliminary data.</text>
</comment>
<dbReference type="PANTHER" id="PTHR11360:SF284">
    <property type="entry name" value="EG:103B4.3 PROTEIN-RELATED"/>
    <property type="match status" value="1"/>
</dbReference>
<evidence type="ECO:0000313" key="7">
    <source>
        <dbReference type="Proteomes" id="UP001230207"/>
    </source>
</evidence>
<gene>
    <name evidence="6" type="ORF">QO002_001852</name>
</gene>
<feature type="transmembrane region" description="Helical" evidence="4">
    <location>
        <begin position="20"/>
        <end position="38"/>
    </location>
</feature>
<feature type="transmembrane region" description="Helical" evidence="4">
    <location>
        <begin position="148"/>
        <end position="167"/>
    </location>
</feature>
<dbReference type="PANTHER" id="PTHR11360">
    <property type="entry name" value="MONOCARBOXYLATE TRANSPORTER"/>
    <property type="match status" value="1"/>
</dbReference>
<evidence type="ECO:0000256" key="4">
    <source>
        <dbReference type="SAM" id="Phobius"/>
    </source>
</evidence>
<keyword evidence="3 4" id="KW-0472">Membrane</keyword>
<feature type="domain" description="Major facilitator superfamily (MFS) profile" evidence="5">
    <location>
        <begin position="22"/>
        <end position="407"/>
    </location>
</feature>
<feature type="transmembrane region" description="Helical" evidence="4">
    <location>
        <begin position="179"/>
        <end position="197"/>
    </location>
</feature>
<feature type="transmembrane region" description="Helical" evidence="4">
    <location>
        <begin position="292"/>
        <end position="312"/>
    </location>
</feature>
<feature type="transmembrane region" description="Helical" evidence="4">
    <location>
        <begin position="318"/>
        <end position="342"/>
    </location>
</feature>